<organism evidence="1 2">
    <name type="scientific">Pseudorhodoferax aquiterrae</name>
    <dbReference type="NCBI Taxonomy" id="747304"/>
    <lineage>
        <taxon>Bacteria</taxon>
        <taxon>Pseudomonadati</taxon>
        <taxon>Pseudomonadota</taxon>
        <taxon>Betaproteobacteria</taxon>
        <taxon>Burkholderiales</taxon>
        <taxon>Comamonadaceae</taxon>
    </lineage>
</organism>
<dbReference type="RefSeq" id="WP_189685774.1">
    <property type="nucleotide sequence ID" value="NZ_BMYK01000002.1"/>
</dbReference>
<name>A0ABQ3FWS8_9BURK</name>
<evidence type="ECO:0000313" key="1">
    <source>
        <dbReference type="EMBL" id="GHC72913.1"/>
    </source>
</evidence>
<dbReference type="EMBL" id="BMYK01000002">
    <property type="protein sequence ID" value="GHC72913.1"/>
    <property type="molecule type" value="Genomic_DNA"/>
</dbReference>
<comment type="caution">
    <text evidence="1">The sequence shown here is derived from an EMBL/GenBank/DDBJ whole genome shotgun (WGS) entry which is preliminary data.</text>
</comment>
<evidence type="ECO:0000313" key="2">
    <source>
        <dbReference type="Proteomes" id="UP000626210"/>
    </source>
</evidence>
<proteinExistence type="predicted"/>
<sequence length="184" mass="20511">MPELFMVFDVESIGLHGDGFAVAWVVVNRVGYRLDEGCLACDPNLCNGTAESRRWVLLNVPFLKPTSPTPQHLRNAFWHEWRRWADQGAVLVADCAWPVEANFLAACVRLNHAEREWQGPYPLHDLASILLACGRDALATTARLPDEMPAHHPLMDARQSARQLVEALAAARAAAFPPPAEERR</sequence>
<accession>A0ABQ3FWS8</accession>
<protein>
    <submittedName>
        <fullName evidence="1">Uncharacterized protein</fullName>
    </submittedName>
</protein>
<reference evidence="2" key="1">
    <citation type="journal article" date="2019" name="Int. J. Syst. Evol. Microbiol.">
        <title>The Global Catalogue of Microorganisms (GCM) 10K type strain sequencing project: providing services to taxonomists for standard genome sequencing and annotation.</title>
        <authorList>
            <consortium name="The Broad Institute Genomics Platform"/>
            <consortium name="The Broad Institute Genome Sequencing Center for Infectious Disease"/>
            <person name="Wu L."/>
            <person name="Ma J."/>
        </authorList>
    </citation>
    <scope>NUCLEOTIDE SEQUENCE [LARGE SCALE GENOMIC DNA]</scope>
    <source>
        <strain evidence="2">KCTC 23314</strain>
    </source>
</reference>
<dbReference type="Proteomes" id="UP000626210">
    <property type="component" value="Unassembled WGS sequence"/>
</dbReference>
<gene>
    <name evidence="1" type="ORF">GCM10007320_09130</name>
</gene>
<keyword evidence="2" id="KW-1185">Reference proteome</keyword>